<dbReference type="Gene3D" id="3.30.560.10">
    <property type="entry name" value="Glucose Oxidase, domain 3"/>
    <property type="match status" value="1"/>
</dbReference>
<accession>A0ABR3SP19</accession>
<dbReference type="SUPFAM" id="SSF51905">
    <property type="entry name" value="FAD/NAD(P)-binding domain"/>
    <property type="match status" value="1"/>
</dbReference>
<dbReference type="PROSITE" id="PS00624">
    <property type="entry name" value="GMC_OXRED_2"/>
    <property type="match status" value="1"/>
</dbReference>
<evidence type="ECO:0000256" key="2">
    <source>
        <dbReference type="ARBA" id="ARBA00023180"/>
    </source>
</evidence>
<dbReference type="PIRSF" id="PIRSF000137">
    <property type="entry name" value="Alcohol_oxidase"/>
    <property type="match status" value="1"/>
</dbReference>
<dbReference type="Pfam" id="PF05199">
    <property type="entry name" value="GMC_oxred_C"/>
    <property type="match status" value="1"/>
</dbReference>
<dbReference type="InterPro" id="IPR000172">
    <property type="entry name" value="GMC_OxRdtase_N"/>
</dbReference>
<comment type="similarity">
    <text evidence="1">Belongs to the GMC oxidoreductase family.</text>
</comment>
<sequence length="637" mass="67484">MRRIPLLSTLLTLSPFSLSAPILDPITNPYLSTLASLLSGKGLVQGTLGALAGAAGLEATFDYVVVGGGTAGNAIGTRLAAAGHSVAIVEAGGYYQLGKPVLGSTPAGGIVGIGANPADSDPLVDWVFTTEPQKGAAGREVHYARGKCLGGSGSEQSYQRWADMVGDDSYTLANLLPYFERAVSFTPPDDSKRPANVTSEYEADVFASPGGPVHVGYSNYVSPFATWLEKALLADGGLNKTAGFNSGHLLGTHYAMTTLRADDQTRSASDAYINAALENENLRVYTNTMAKKVLFDGNKTATGVRVESAGITYDIHATKEVILSAGAFQSPQLLMVSGVGPKETLEKFDIEVLSELPGVGQNMWDHVLFGPSYEVNMDTLDRVLLDPLVLANALVDYSTKASGPLTSNVAEFLAWEKLPAKYRANFSQSTLDSLSAFPADWPEVELISGNGYIGTFDFPVLQQPANGRQYATVLGGMVAPTSRGSVTIASADASAPPLVDPNWLATPADQEVAVALYRRLRDVWGAATMREEVVVPQRDGGGYEFWPGLEHAQTDAEILDVVRRSVMSFWHAAGTCRMGRRGEGRSGVVVDARARVLGVAGLRVVDASVMPVLPPGHPQSTVYAVAEKIADDVIKGR</sequence>
<evidence type="ECO:0000256" key="3">
    <source>
        <dbReference type="SAM" id="SignalP"/>
    </source>
</evidence>
<dbReference type="InterPro" id="IPR036188">
    <property type="entry name" value="FAD/NAD-bd_sf"/>
</dbReference>
<keyword evidence="2" id="KW-0325">Glycoprotein</keyword>
<keyword evidence="6" id="KW-1185">Reference proteome</keyword>
<organism evidence="5 6">
    <name type="scientific">Neofusicoccum ribis</name>
    <dbReference type="NCBI Taxonomy" id="45134"/>
    <lineage>
        <taxon>Eukaryota</taxon>
        <taxon>Fungi</taxon>
        <taxon>Dikarya</taxon>
        <taxon>Ascomycota</taxon>
        <taxon>Pezizomycotina</taxon>
        <taxon>Dothideomycetes</taxon>
        <taxon>Dothideomycetes incertae sedis</taxon>
        <taxon>Botryosphaeriales</taxon>
        <taxon>Botryosphaeriaceae</taxon>
        <taxon>Neofusicoccum</taxon>
    </lineage>
</organism>
<dbReference type="PANTHER" id="PTHR11552">
    <property type="entry name" value="GLUCOSE-METHANOL-CHOLINE GMC OXIDOREDUCTASE"/>
    <property type="match status" value="1"/>
</dbReference>
<reference evidence="5 6" key="1">
    <citation type="submission" date="2024-02" db="EMBL/GenBank/DDBJ databases">
        <title>De novo assembly and annotation of 12 fungi associated with fruit tree decline syndrome in Ontario, Canada.</title>
        <authorList>
            <person name="Sulman M."/>
            <person name="Ellouze W."/>
            <person name="Ilyukhin E."/>
        </authorList>
    </citation>
    <scope>NUCLEOTIDE SEQUENCE [LARGE SCALE GENOMIC DNA]</scope>
    <source>
        <strain evidence="5 6">M1-105</strain>
    </source>
</reference>
<dbReference type="PANTHER" id="PTHR11552:SF138">
    <property type="entry name" value="DEHYDROGENASE PKFF-RELATED"/>
    <property type="match status" value="1"/>
</dbReference>
<evidence type="ECO:0000256" key="1">
    <source>
        <dbReference type="ARBA" id="ARBA00010790"/>
    </source>
</evidence>
<dbReference type="SUPFAM" id="SSF54373">
    <property type="entry name" value="FAD-linked reductases, C-terminal domain"/>
    <property type="match status" value="1"/>
</dbReference>
<dbReference type="Gene3D" id="3.50.50.60">
    <property type="entry name" value="FAD/NAD(P)-binding domain"/>
    <property type="match status" value="1"/>
</dbReference>
<evidence type="ECO:0000259" key="4">
    <source>
        <dbReference type="PROSITE" id="PS00624"/>
    </source>
</evidence>
<dbReference type="InterPro" id="IPR007867">
    <property type="entry name" value="GMC_OxRtase_C"/>
</dbReference>
<dbReference type="Pfam" id="PF00732">
    <property type="entry name" value="GMC_oxred_N"/>
    <property type="match status" value="1"/>
</dbReference>
<comment type="caution">
    <text evidence="5">The sequence shown here is derived from an EMBL/GenBank/DDBJ whole genome shotgun (WGS) entry which is preliminary data.</text>
</comment>
<proteinExistence type="inferred from homology"/>
<evidence type="ECO:0000313" key="5">
    <source>
        <dbReference type="EMBL" id="KAL1625980.1"/>
    </source>
</evidence>
<evidence type="ECO:0000313" key="6">
    <source>
        <dbReference type="Proteomes" id="UP001521116"/>
    </source>
</evidence>
<feature type="chain" id="PRO_5046813176" description="Glucose-methanol-choline oxidoreductase N-terminal domain-containing protein" evidence="3">
    <location>
        <begin position="20"/>
        <end position="637"/>
    </location>
</feature>
<dbReference type="EMBL" id="JAJVDC020000087">
    <property type="protein sequence ID" value="KAL1625980.1"/>
    <property type="molecule type" value="Genomic_DNA"/>
</dbReference>
<feature type="domain" description="Glucose-methanol-choline oxidoreductase N-terminal" evidence="4">
    <location>
        <begin position="326"/>
        <end position="340"/>
    </location>
</feature>
<feature type="signal peptide" evidence="3">
    <location>
        <begin position="1"/>
        <end position="19"/>
    </location>
</feature>
<dbReference type="InterPro" id="IPR012132">
    <property type="entry name" value="GMC_OxRdtase"/>
</dbReference>
<protein>
    <recommendedName>
        <fullName evidence="4">Glucose-methanol-choline oxidoreductase N-terminal domain-containing protein</fullName>
    </recommendedName>
</protein>
<gene>
    <name evidence="5" type="ORF">SLS56_007037</name>
</gene>
<dbReference type="Proteomes" id="UP001521116">
    <property type="component" value="Unassembled WGS sequence"/>
</dbReference>
<keyword evidence="3" id="KW-0732">Signal</keyword>
<name>A0ABR3SP19_9PEZI</name>